<dbReference type="Gene3D" id="1.10.530.10">
    <property type="match status" value="1"/>
</dbReference>
<evidence type="ECO:0000259" key="4">
    <source>
        <dbReference type="SMART" id="SM00047"/>
    </source>
</evidence>
<dbReference type="EMBL" id="JAQMLA010000042">
    <property type="protein sequence ID" value="MDB8687599.1"/>
    <property type="molecule type" value="Genomic_DNA"/>
</dbReference>
<organism evidence="5 6">
    <name type="scientific">Mediterraneibacter gnavus</name>
    <name type="common">Ruminococcus gnavus</name>
    <dbReference type="NCBI Taxonomy" id="33038"/>
    <lineage>
        <taxon>Bacteria</taxon>
        <taxon>Bacillati</taxon>
        <taxon>Bacillota</taxon>
        <taxon>Clostridia</taxon>
        <taxon>Lachnospirales</taxon>
        <taxon>Lachnospiraceae</taxon>
        <taxon>Mediterraneibacter</taxon>
    </lineage>
</organism>
<keyword evidence="1" id="KW-0378">Hydrolase</keyword>
<dbReference type="Proteomes" id="UP001212160">
    <property type="component" value="Unassembled WGS sequence"/>
</dbReference>
<feature type="domain" description="Mannosyl-glycoprotein endo-beta-N-acetylglucosamidase-like" evidence="4">
    <location>
        <begin position="385"/>
        <end position="563"/>
    </location>
</feature>
<feature type="transmembrane region" description="Helical" evidence="3">
    <location>
        <begin position="354"/>
        <end position="380"/>
    </location>
</feature>
<evidence type="ECO:0000256" key="1">
    <source>
        <dbReference type="ARBA" id="ARBA00022801"/>
    </source>
</evidence>
<keyword evidence="3" id="KW-0472">Membrane</keyword>
<evidence type="ECO:0000256" key="2">
    <source>
        <dbReference type="SAM" id="MobiDB-lite"/>
    </source>
</evidence>
<evidence type="ECO:0000313" key="6">
    <source>
        <dbReference type="Proteomes" id="UP001212160"/>
    </source>
</evidence>
<keyword evidence="3" id="KW-1133">Transmembrane helix</keyword>
<proteinExistence type="predicted"/>
<dbReference type="Pfam" id="PF01832">
    <property type="entry name" value="Glucosaminidase"/>
    <property type="match status" value="1"/>
</dbReference>
<dbReference type="Gene3D" id="4.10.80.30">
    <property type="entry name" value="DNA polymerase, domain 6"/>
    <property type="match status" value="1"/>
</dbReference>
<dbReference type="AlphaFoldDB" id="A0AAW6DFE8"/>
<gene>
    <name evidence="5" type="ORF">PNW85_13130</name>
</gene>
<sequence>MVSADHERRAVVGRTGWRREIQKGSLSMQIKETRDKQLNLAKATLQSSREAVRFSKEHLTALNMGNELEEQEDIGIDIDPTRYLNRRETMLWNRLSQSQQEYYIREGMTEAEHTVKSRKGISAGADEVEVISERTAYAYRMENPVSEEVGDLQGELQSNIQNHGIQGIHEFESYGQTLPEQEFSGIQRILYGKLAGNRSRQWKGRYPVTKHEQKHMGNPWNSNQMIKNRQEKGTRTRSRSGISDGHTTMQNVSVSATESVAASTTAPATGGASIAWNAGKKAADKFKVYMQEKAMATEQAMQDVEKRLNNSREVNHAMDTMPEAVRYTAATIGVVVTVVSAAVVQAVFSFLTAIIAAVLAVFIPLIAVIALVATLIGILASLSSDTQARHGLPTFVTEEMMQVFFETQQESGIPVSSGIAQLIVESGFGSYGPGGEEGQGMSQLAYEYKNLFGIKYFSGDPFASGGVNMSTGEETSAGNIIIDADFAVYPDYQSCIKQRAWMLRRSPYEPHLSPYLNRNDGSYSKEEAQYFVEGIRAAGWATAQAYVDHCFSVMERYNLYQFDNMTWEQYQESMAGGGSYDGTVTPLMQTIVDIAKNNGSTYPCIPDMCAAWVTGVYQVAGASEIPYGDAIDMWNTYQNTGSTSMDNIPPGAIVCGSGSGYMGSLYGHVGIYIGDGMVANNVGHFSIESLSNWISWQTATCQGHTGWIGWIYPGGVPK</sequence>
<feature type="transmembrane region" description="Helical" evidence="3">
    <location>
        <begin position="327"/>
        <end position="348"/>
    </location>
</feature>
<feature type="region of interest" description="Disordered" evidence="2">
    <location>
        <begin position="210"/>
        <end position="248"/>
    </location>
</feature>
<evidence type="ECO:0000313" key="5">
    <source>
        <dbReference type="EMBL" id="MDB8687599.1"/>
    </source>
</evidence>
<accession>A0AAW6DFE8</accession>
<dbReference type="InterPro" id="IPR002901">
    <property type="entry name" value="MGlyc_endo_b_GlcNAc-like_dom"/>
</dbReference>
<dbReference type="RefSeq" id="WP_272108023.1">
    <property type="nucleotide sequence ID" value="NZ_DAWDPA010000038.1"/>
</dbReference>
<name>A0AAW6DFE8_MEDGN</name>
<dbReference type="SMART" id="SM00047">
    <property type="entry name" value="LYZ2"/>
    <property type="match status" value="1"/>
</dbReference>
<keyword evidence="3" id="KW-0812">Transmembrane</keyword>
<protein>
    <submittedName>
        <fullName evidence="5">Glucosaminidase domain-containing protein</fullName>
    </submittedName>
</protein>
<dbReference type="PANTHER" id="PTHR33308">
    <property type="entry name" value="PEPTIDOGLYCAN HYDROLASE FLGJ"/>
    <property type="match status" value="1"/>
</dbReference>
<comment type="caution">
    <text evidence="5">The sequence shown here is derived from an EMBL/GenBank/DDBJ whole genome shotgun (WGS) entry which is preliminary data.</text>
</comment>
<dbReference type="GO" id="GO:0004040">
    <property type="term" value="F:amidase activity"/>
    <property type="evidence" value="ECO:0007669"/>
    <property type="project" value="InterPro"/>
</dbReference>
<dbReference type="InterPro" id="IPR051056">
    <property type="entry name" value="Glycosyl_Hydrolase_73"/>
</dbReference>
<dbReference type="PANTHER" id="PTHR33308:SF9">
    <property type="entry name" value="PEPTIDOGLYCAN HYDROLASE FLGJ"/>
    <property type="match status" value="1"/>
</dbReference>
<evidence type="ECO:0000256" key="3">
    <source>
        <dbReference type="SAM" id="Phobius"/>
    </source>
</evidence>
<reference evidence="5" key="1">
    <citation type="submission" date="2023-01" db="EMBL/GenBank/DDBJ databases">
        <title>Human gut microbiome strain richness.</title>
        <authorList>
            <person name="Chen-Liaw A."/>
        </authorList>
    </citation>
    <scope>NUCLEOTIDE SEQUENCE</scope>
    <source>
        <strain evidence="5">RTP21484st1_H11_RTP21484_190118</strain>
    </source>
</reference>
<feature type="compositionally biased region" description="Polar residues" evidence="2">
    <location>
        <begin position="239"/>
        <end position="248"/>
    </location>
</feature>
<dbReference type="Gene3D" id="3.90.1720.10">
    <property type="entry name" value="endopeptidase domain like (from Nostoc punctiforme)"/>
    <property type="match status" value="1"/>
</dbReference>